<accession>X1D8V1</accession>
<dbReference type="InterPro" id="IPR043129">
    <property type="entry name" value="ATPase_NBD"/>
</dbReference>
<name>X1D8V1_9ZZZZ</name>
<protein>
    <recommendedName>
        <fullName evidence="2">Carbohydrate kinase FGGY C-terminal domain-containing protein</fullName>
    </recommendedName>
</protein>
<sequence>MLAGVAVGEYSSYKEAVENTVKDDKVYYPDSSNGKQYDIRYSIYKDIYSKNKNLLHRISKLD</sequence>
<organism evidence="1">
    <name type="scientific">marine sediment metagenome</name>
    <dbReference type="NCBI Taxonomy" id="412755"/>
    <lineage>
        <taxon>unclassified sequences</taxon>
        <taxon>metagenomes</taxon>
        <taxon>ecological metagenomes</taxon>
    </lineage>
</organism>
<dbReference type="AlphaFoldDB" id="X1D8V1"/>
<evidence type="ECO:0000313" key="1">
    <source>
        <dbReference type="EMBL" id="GAH16662.1"/>
    </source>
</evidence>
<dbReference type="EMBL" id="BART01034341">
    <property type="protein sequence ID" value="GAH16662.1"/>
    <property type="molecule type" value="Genomic_DNA"/>
</dbReference>
<dbReference type="SUPFAM" id="SSF53067">
    <property type="entry name" value="Actin-like ATPase domain"/>
    <property type="match status" value="1"/>
</dbReference>
<comment type="caution">
    <text evidence="1">The sequence shown here is derived from an EMBL/GenBank/DDBJ whole genome shotgun (WGS) entry which is preliminary data.</text>
</comment>
<gene>
    <name evidence="1" type="ORF">S01H4_58724</name>
</gene>
<dbReference type="Gene3D" id="3.30.420.40">
    <property type="match status" value="1"/>
</dbReference>
<reference evidence="1" key="1">
    <citation type="journal article" date="2014" name="Front. Microbiol.">
        <title>High frequency of phylogenetically diverse reductive dehalogenase-homologous genes in deep subseafloor sedimentary metagenomes.</title>
        <authorList>
            <person name="Kawai M."/>
            <person name="Futagami T."/>
            <person name="Toyoda A."/>
            <person name="Takaki Y."/>
            <person name="Nishi S."/>
            <person name="Hori S."/>
            <person name="Arai W."/>
            <person name="Tsubouchi T."/>
            <person name="Morono Y."/>
            <person name="Uchiyama I."/>
            <person name="Ito T."/>
            <person name="Fujiyama A."/>
            <person name="Inagaki F."/>
            <person name="Takami H."/>
        </authorList>
    </citation>
    <scope>NUCLEOTIDE SEQUENCE</scope>
    <source>
        <strain evidence="1">Expedition CK06-06</strain>
    </source>
</reference>
<evidence type="ECO:0008006" key="2">
    <source>
        <dbReference type="Google" id="ProtNLM"/>
    </source>
</evidence>
<proteinExistence type="predicted"/>